<organism evidence="3 4">
    <name type="scientific">Globodera pallida</name>
    <name type="common">Potato cyst nematode worm</name>
    <name type="synonym">Heterodera pallida</name>
    <dbReference type="NCBI Taxonomy" id="36090"/>
    <lineage>
        <taxon>Eukaryota</taxon>
        <taxon>Metazoa</taxon>
        <taxon>Ecdysozoa</taxon>
        <taxon>Nematoda</taxon>
        <taxon>Chromadorea</taxon>
        <taxon>Rhabditida</taxon>
        <taxon>Tylenchina</taxon>
        <taxon>Tylenchomorpha</taxon>
        <taxon>Tylenchoidea</taxon>
        <taxon>Heteroderidae</taxon>
        <taxon>Heteroderinae</taxon>
        <taxon>Globodera</taxon>
    </lineage>
</organism>
<evidence type="ECO:0000256" key="2">
    <source>
        <dbReference type="SAM" id="SignalP"/>
    </source>
</evidence>
<feature type="signal peptide" evidence="2">
    <location>
        <begin position="1"/>
        <end position="38"/>
    </location>
</feature>
<dbReference type="AlphaFoldDB" id="A0A183BQI7"/>
<feature type="region of interest" description="Disordered" evidence="1">
    <location>
        <begin position="78"/>
        <end position="164"/>
    </location>
</feature>
<evidence type="ECO:0000313" key="4">
    <source>
        <dbReference type="WBParaSite" id="GPLIN_000287300"/>
    </source>
</evidence>
<reference evidence="4" key="2">
    <citation type="submission" date="2016-06" db="UniProtKB">
        <authorList>
            <consortium name="WormBaseParasite"/>
        </authorList>
    </citation>
    <scope>IDENTIFICATION</scope>
</reference>
<protein>
    <submittedName>
        <fullName evidence="4">LITAF domain-containing protein</fullName>
    </submittedName>
</protein>
<feature type="chain" id="PRO_5008146526" evidence="2">
    <location>
        <begin position="39"/>
        <end position="373"/>
    </location>
</feature>
<accession>A0A183BQI7</accession>
<sequence length="373" mass="37687">MTSENLLPLMLDKKRQKSKQRSVLCLLLLCLWFNRCAAQIIYDSPPIGVSLTRPVLPWLARYFVGAGERELIFLDEPQRGPLRPAGGGGGSPGGGVGGSPGGGGGGSPGGGVGGSPGGGVGGSPVGGVGGSPGGGVGVSLGGGGGGQPPAAAQGPARGGLAAEAPATPRSQYMAPVPVPVLSAPVLPPKYFLPPQAAPPRLRFDIARIGIAAPGAVYPITGPSFPANPLPPIYESPLPPPASAPSLPVPAFADFALPDPSPPVPIATPFFAPAPASFAVPYQPVNLPPLPYEQIHAPSSAALPLPPPLATQWAIPVQNNVLTNGSLEPKSPKLFFRDVSDREGRSSWSRRCSICGSIICLSAIFSKGLLDPGD</sequence>
<reference evidence="3" key="1">
    <citation type="submission" date="2014-05" db="EMBL/GenBank/DDBJ databases">
        <title>The genome and life-stage specific transcriptomes of Globodera pallida elucidate key aspects of plant parasitism by a cyst nematode.</title>
        <authorList>
            <person name="Cotton J.A."/>
            <person name="Lilley C.J."/>
            <person name="Jones L.M."/>
            <person name="Kikuchi T."/>
            <person name="Reid A.J."/>
            <person name="Thorpe P."/>
            <person name="Tsai I.J."/>
            <person name="Beasley H."/>
            <person name="Blok V."/>
            <person name="Cock P.J.A."/>
            <person name="Van den Akker S.E."/>
            <person name="Holroyd N."/>
            <person name="Hunt M."/>
            <person name="Mantelin S."/>
            <person name="Naghra H."/>
            <person name="Pain A."/>
            <person name="Palomares-Rius J.E."/>
            <person name="Zarowiecki M."/>
            <person name="Berriman M."/>
            <person name="Jones J.T."/>
            <person name="Urwin P.E."/>
        </authorList>
    </citation>
    <scope>NUCLEOTIDE SEQUENCE [LARGE SCALE GENOMIC DNA]</scope>
    <source>
        <strain evidence="3">Lindley</strain>
    </source>
</reference>
<dbReference type="Proteomes" id="UP000050741">
    <property type="component" value="Unassembled WGS sequence"/>
</dbReference>
<feature type="compositionally biased region" description="Gly residues" evidence="1">
    <location>
        <begin position="85"/>
        <end position="147"/>
    </location>
</feature>
<evidence type="ECO:0000313" key="3">
    <source>
        <dbReference type="Proteomes" id="UP000050741"/>
    </source>
</evidence>
<evidence type="ECO:0000256" key="1">
    <source>
        <dbReference type="SAM" id="MobiDB-lite"/>
    </source>
</evidence>
<keyword evidence="3" id="KW-1185">Reference proteome</keyword>
<name>A0A183BQI7_GLOPA</name>
<dbReference type="WBParaSite" id="GPLIN_000287300">
    <property type="protein sequence ID" value="GPLIN_000287300"/>
    <property type="gene ID" value="GPLIN_000287300"/>
</dbReference>
<feature type="compositionally biased region" description="Low complexity" evidence="1">
    <location>
        <begin position="148"/>
        <end position="162"/>
    </location>
</feature>
<proteinExistence type="predicted"/>
<keyword evidence="2" id="KW-0732">Signal</keyword>